<dbReference type="InterPro" id="IPR011051">
    <property type="entry name" value="RmlC_Cupin_sf"/>
</dbReference>
<comment type="caution">
    <text evidence="3">The sequence shown here is derived from an EMBL/GenBank/DDBJ whole genome shotgun (WGS) entry which is preliminary data.</text>
</comment>
<keyword evidence="1" id="KW-0479">Metal-binding</keyword>
<dbReference type="Gene3D" id="2.60.120.10">
    <property type="entry name" value="Jelly Rolls"/>
    <property type="match status" value="1"/>
</dbReference>
<dbReference type="InterPro" id="IPR051610">
    <property type="entry name" value="GPI/OXD"/>
</dbReference>
<evidence type="ECO:0000256" key="1">
    <source>
        <dbReference type="ARBA" id="ARBA00022723"/>
    </source>
</evidence>
<keyword evidence="4" id="KW-1185">Reference proteome</keyword>
<dbReference type="Pfam" id="PF07883">
    <property type="entry name" value="Cupin_2"/>
    <property type="match status" value="1"/>
</dbReference>
<evidence type="ECO:0000313" key="4">
    <source>
        <dbReference type="Proteomes" id="UP001183176"/>
    </source>
</evidence>
<reference evidence="4" key="1">
    <citation type="submission" date="2023-07" db="EMBL/GenBank/DDBJ databases">
        <title>30 novel species of actinomycetes from the DSMZ collection.</title>
        <authorList>
            <person name="Nouioui I."/>
        </authorList>
    </citation>
    <scope>NUCLEOTIDE SEQUENCE [LARGE SCALE GENOMIC DNA]</scope>
    <source>
        <strain evidence="4">DSM 44399</strain>
    </source>
</reference>
<feature type="domain" description="Cupin type-2" evidence="2">
    <location>
        <begin position="39"/>
        <end position="106"/>
    </location>
</feature>
<dbReference type="PANTHER" id="PTHR35848:SF6">
    <property type="entry name" value="CUPIN TYPE-2 DOMAIN-CONTAINING PROTEIN"/>
    <property type="match status" value="1"/>
</dbReference>
<dbReference type="PANTHER" id="PTHR35848">
    <property type="entry name" value="OXALATE-BINDING PROTEIN"/>
    <property type="match status" value="1"/>
</dbReference>
<dbReference type="EMBL" id="JAVREH010000008">
    <property type="protein sequence ID" value="MDT0261441.1"/>
    <property type="molecule type" value="Genomic_DNA"/>
</dbReference>
<gene>
    <name evidence="3" type="ORF">RM423_08535</name>
</gene>
<organism evidence="3 4">
    <name type="scientific">Jatrophihabitans lederbergiae</name>
    <dbReference type="NCBI Taxonomy" id="3075547"/>
    <lineage>
        <taxon>Bacteria</taxon>
        <taxon>Bacillati</taxon>
        <taxon>Actinomycetota</taxon>
        <taxon>Actinomycetes</taxon>
        <taxon>Jatrophihabitantales</taxon>
        <taxon>Jatrophihabitantaceae</taxon>
        <taxon>Jatrophihabitans</taxon>
    </lineage>
</organism>
<name>A0ABU2J9N6_9ACTN</name>
<dbReference type="InterPro" id="IPR013096">
    <property type="entry name" value="Cupin_2"/>
</dbReference>
<sequence length="121" mass="13633">MRIFHLHEQDWQAEPAYNTVARRFFPWDGIEAAEWGGAWVQVLPGETSTPHHHDENEVFFVVAGGGLVRHGAEQYRIGYGSSMYMEPGVDHCVVNDGPTPLVFVSMWWDGPVRTTPEPDPA</sequence>
<evidence type="ECO:0000313" key="3">
    <source>
        <dbReference type="EMBL" id="MDT0261441.1"/>
    </source>
</evidence>
<dbReference type="SUPFAM" id="SSF51182">
    <property type="entry name" value="RmlC-like cupins"/>
    <property type="match status" value="1"/>
</dbReference>
<dbReference type="Proteomes" id="UP001183176">
    <property type="component" value="Unassembled WGS sequence"/>
</dbReference>
<protein>
    <submittedName>
        <fullName evidence="3">Cupin domain-containing protein</fullName>
    </submittedName>
</protein>
<dbReference type="InterPro" id="IPR014710">
    <property type="entry name" value="RmlC-like_jellyroll"/>
</dbReference>
<proteinExistence type="predicted"/>
<evidence type="ECO:0000259" key="2">
    <source>
        <dbReference type="Pfam" id="PF07883"/>
    </source>
</evidence>
<dbReference type="RefSeq" id="WP_311422597.1">
    <property type="nucleotide sequence ID" value="NZ_JAVREH010000008.1"/>
</dbReference>
<accession>A0ABU2J9N6</accession>